<protein>
    <submittedName>
        <fullName evidence="1">Uncharacterized protein</fullName>
    </submittedName>
</protein>
<accession>A0ABW4G6I0</accession>
<name>A0ABW4G6I0_9ACTN</name>
<comment type="caution">
    <text evidence="1">The sequence shown here is derived from an EMBL/GenBank/DDBJ whole genome shotgun (WGS) entry which is preliminary data.</text>
</comment>
<proteinExistence type="predicted"/>
<organism evidence="1 2">
    <name type="scientific">Nonomuraea guangzhouensis</name>
    <dbReference type="NCBI Taxonomy" id="1291555"/>
    <lineage>
        <taxon>Bacteria</taxon>
        <taxon>Bacillati</taxon>
        <taxon>Actinomycetota</taxon>
        <taxon>Actinomycetes</taxon>
        <taxon>Streptosporangiales</taxon>
        <taxon>Streptosporangiaceae</taxon>
        <taxon>Nonomuraea</taxon>
    </lineage>
</organism>
<evidence type="ECO:0000313" key="1">
    <source>
        <dbReference type="EMBL" id="MFD1537946.1"/>
    </source>
</evidence>
<reference evidence="2" key="1">
    <citation type="journal article" date="2019" name="Int. J. Syst. Evol. Microbiol.">
        <title>The Global Catalogue of Microorganisms (GCM) 10K type strain sequencing project: providing services to taxonomists for standard genome sequencing and annotation.</title>
        <authorList>
            <consortium name="The Broad Institute Genomics Platform"/>
            <consortium name="The Broad Institute Genome Sequencing Center for Infectious Disease"/>
            <person name="Wu L."/>
            <person name="Ma J."/>
        </authorList>
    </citation>
    <scope>NUCLEOTIDE SEQUENCE [LARGE SCALE GENOMIC DNA]</scope>
    <source>
        <strain evidence="2">CGMCC 1.15399</strain>
    </source>
</reference>
<dbReference type="EMBL" id="JBHUCM010000012">
    <property type="protein sequence ID" value="MFD1537946.1"/>
    <property type="molecule type" value="Genomic_DNA"/>
</dbReference>
<sequence>MTTWTQDYPALPGSAHAAARLAHALATARSPRRASAAYRLVEHLFGCALARSSPSSNLNLIIVIEDGKIHFEVHYPNDHKAAFDTATAYQTVSALADAYGEGQTRRGRMIYAELWVMP</sequence>
<gene>
    <name evidence="1" type="ORF">ACFSJ0_12910</name>
</gene>
<dbReference type="Proteomes" id="UP001597097">
    <property type="component" value="Unassembled WGS sequence"/>
</dbReference>
<keyword evidence="2" id="KW-1185">Reference proteome</keyword>
<evidence type="ECO:0000313" key="2">
    <source>
        <dbReference type="Proteomes" id="UP001597097"/>
    </source>
</evidence>
<dbReference type="RefSeq" id="WP_219531035.1">
    <property type="nucleotide sequence ID" value="NZ_JAHKRM010000010.1"/>
</dbReference>